<comment type="caution">
    <text evidence="1">The sequence shown here is derived from an EMBL/GenBank/DDBJ whole genome shotgun (WGS) entry which is preliminary data.</text>
</comment>
<name>A0A124SAH6_CYNCS</name>
<accession>A0A124SAH6</accession>
<reference evidence="1 2" key="1">
    <citation type="journal article" date="2016" name="Sci. Rep.">
        <title>The genome sequence of the outbreeding globe artichoke constructed de novo incorporating a phase-aware low-pass sequencing strategy of F1 progeny.</title>
        <authorList>
            <person name="Scaglione D."/>
            <person name="Reyes-Chin-Wo S."/>
            <person name="Acquadro A."/>
            <person name="Froenicke L."/>
            <person name="Portis E."/>
            <person name="Beitel C."/>
            <person name="Tirone M."/>
            <person name="Mauro R."/>
            <person name="Lo Monaco A."/>
            <person name="Mauromicale G."/>
            <person name="Faccioli P."/>
            <person name="Cattivelli L."/>
            <person name="Rieseberg L."/>
            <person name="Michelmore R."/>
            <person name="Lanteri S."/>
        </authorList>
    </citation>
    <scope>NUCLEOTIDE SEQUENCE [LARGE SCALE GENOMIC DNA]</scope>
    <source>
        <strain evidence="1">2C</strain>
    </source>
</reference>
<proteinExistence type="predicted"/>
<evidence type="ECO:0000313" key="2">
    <source>
        <dbReference type="Proteomes" id="UP000243975"/>
    </source>
</evidence>
<protein>
    <submittedName>
        <fullName evidence="1">Uncharacterized protein</fullName>
    </submittedName>
</protein>
<sequence length="57" mass="6866">MAQRNFSVVYRLAQFAASQGNEVVERKRKIYASKYHFSICLLTQMENWIIWVSIKRR</sequence>
<gene>
    <name evidence="1" type="ORF">Ccrd_025233</name>
</gene>
<dbReference type="Gramene" id="KVH87507">
    <property type="protein sequence ID" value="KVH87507"/>
    <property type="gene ID" value="Ccrd_025233"/>
</dbReference>
<dbReference type="AlphaFoldDB" id="A0A124SAH6"/>
<organism evidence="1 2">
    <name type="scientific">Cynara cardunculus var. scolymus</name>
    <name type="common">Globe artichoke</name>
    <name type="synonym">Cynara scolymus</name>
    <dbReference type="NCBI Taxonomy" id="59895"/>
    <lineage>
        <taxon>Eukaryota</taxon>
        <taxon>Viridiplantae</taxon>
        <taxon>Streptophyta</taxon>
        <taxon>Embryophyta</taxon>
        <taxon>Tracheophyta</taxon>
        <taxon>Spermatophyta</taxon>
        <taxon>Magnoliopsida</taxon>
        <taxon>eudicotyledons</taxon>
        <taxon>Gunneridae</taxon>
        <taxon>Pentapetalae</taxon>
        <taxon>asterids</taxon>
        <taxon>campanulids</taxon>
        <taxon>Asterales</taxon>
        <taxon>Asteraceae</taxon>
        <taxon>Carduoideae</taxon>
        <taxon>Cardueae</taxon>
        <taxon>Carduinae</taxon>
        <taxon>Cynara</taxon>
    </lineage>
</organism>
<keyword evidence="2" id="KW-1185">Reference proteome</keyword>
<evidence type="ECO:0000313" key="1">
    <source>
        <dbReference type="EMBL" id="KVH87507.1"/>
    </source>
</evidence>
<dbReference type="Proteomes" id="UP000243975">
    <property type="component" value="Unassembled WGS sequence"/>
</dbReference>
<dbReference type="EMBL" id="LEKV01006121">
    <property type="protein sequence ID" value="KVH87507.1"/>
    <property type="molecule type" value="Genomic_DNA"/>
</dbReference>